<feature type="transmembrane region" description="Helical" evidence="2">
    <location>
        <begin position="52"/>
        <end position="73"/>
    </location>
</feature>
<reference evidence="3" key="1">
    <citation type="submission" date="2022-03" db="EMBL/GenBank/DDBJ databases">
        <title>A functionally conserved STORR gene fusion in Papaver species that diverged 16.8 million years ago.</title>
        <authorList>
            <person name="Catania T."/>
        </authorList>
    </citation>
    <scope>NUCLEOTIDE SEQUENCE</scope>
    <source>
        <strain evidence="3">S-191538</strain>
    </source>
</reference>
<evidence type="ECO:0000256" key="2">
    <source>
        <dbReference type="SAM" id="Phobius"/>
    </source>
</evidence>
<keyword evidence="1" id="KW-0813">Transport</keyword>
<protein>
    <recommendedName>
        <fullName evidence="5">Ion transport domain-containing protein</fullName>
    </recommendedName>
</protein>
<keyword evidence="4" id="KW-1185">Reference proteome</keyword>
<comment type="caution">
    <text evidence="3">The sequence shown here is derived from an EMBL/GenBank/DDBJ whole genome shotgun (WGS) entry which is preliminary data.</text>
</comment>
<name>A0AA41RZF7_PAPNU</name>
<dbReference type="Proteomes" id="UP001177140">
    <property type="component" value="Unassembled WGS sequence"/>
</dbReference>
<gene>
    <name evidence="3" type="ORF">MKW94_017722</name>
</gene>
<evidence type="ECO:0000256" key="1">
    <source>
        <dbReference type="ARBA" id="ARBA00023303"/>
    </source>
</evidence>
<feature type="transmembrane region" description="Helical" evidence="2">
    <location>
        <begin position="20"/>
        <end position="40"/>
    </location>
</feature>
<proteinExistence type="predicted"/>
<evidence type="ECO:0000313" key="4">
    <source>
        <dbReference type="Proteomes" id="UP001177140"/>
    </source>
</evidence>
<dbReference type="SUPFAM" id="SSF81324">
    <property type="entry name" value="Voltage-gated potassium channels"/>
    <property type="match status" value="1"/>
</dbReference>
<feature type="transmembrane region" description="Helical" evidence="2">
    <location>
        <begin position="181"/>
        <end position="207"/>
    </location>
</feature>
<keyword evidence="1" id="KW-0406">Ion transport</keyword>
<organism evidence="3 4">
    <name type="scientific">Papaver nudicaule</name>
    <name type="common">Iceland poppy</name>
    <dbReference type="NCBI Taxonomy" id="74823"/>
    <lineage>
        <taxon>Eukaryota</taxon>
        <taxon>Viridiplantae</taxon>
        <taxon>Streptophyta</taxon>
        <taxon>Embryophyta</taxon>
        <taxon>Tracheophyta</taxon>
        <taxon>Spermatophyta</taxon>
        <taxon>Magnoliopsida</taxon>
        <taxon>Ranunculales</taxon>
        <taxon>Papaveraceae</taxon>
        <taxon>Papaveroideae</taxon>
        <taxon>Papaver</taxon>
    </lineage>
</organism>
<dbReference type="PANTHER" id="PTHR45651:SF5">
    <property type="entry name" value="CYCLIC NUCLEOTIDE-GATED ION CHANNEL 1"/>
    <property type="match status" value="1"/>
</dbReference>
<dbReference type="GO" id="GO:0034220">
    <property type="term" value="P:monoatomic ion transmembrane transport"/>
    <property type="evidence" value="ECO:0007669"/>
    <property type="project" value="UniProtKB-KW"/>
</dbReference>
<dbReference type="AlphaFoldDB" id="A0AA41RZF7"/>
<feature type="transmembrane region" description="Helical" evidence="2">
    <location>
        <begin position="107"/>
        <end position="129"/>
    </location>
</feature>
<keyword evidence="2" id="KW-1133">Transmembrane helix</keyword>
<keyword evidence="1" id="KW-0407">Ion channel</keyword>
<keyword evidence="2" id="KW-0472">Membrane</keyword>
<keyword evidence="2" id="KW-0812">Transmembrane</keyword>
<dbReference type="PANTHER" id="PTHR45651">
    <property type="entry name" value="CYCLIC NUCLEOTIDE-GATED ION CHANNEL 15-RELATED-RELATED"/>
    <property type="match status" value="1"/>
</dbReference>
<accession>A0AA41RZF7</accession>
<evidence type="ECO:0008006" key="5">
    <source>
        <dbReference type="Google" id="ProtNLM"/>
    </source>
</evidence>
<sequence>MMKILDPHSSFLQKWNKFFLMSHVVAVYLDPIFFYVLVIDRNNSCIGLDKKLLIAAVVMRSFTDVFYALHIIFQFRTGFIAASSRVFVKGLLVTDPVAIARRYMSSYFFVDLLAALPLPQVVILIVISNLQGSASLHTKNLLFYAVLFQFFPRVFRIYPLYKEVTRNCGIITERAWVGAAFNFFLYILFSHVSWIFQSFLCSLHLLFKFISYS</sequence>
<evidence type="ECO:0000313" key="3">
    <source>
        <dbReference type="EMBL" id="MCL7025785.1"/>
    </source>
</evidence>
<dbReference type="EMBL" id="JAJJMA010049007">
    <property type="protein sequence ID" value="MCL7025785.1"/>
    <property type="molecule type" value="Genomic_DNA"/>
</dbReference>
<dbReference type="GO" id="GO:0016020">
    <property type="term" value="C:membrane"/>
    <property type="evidence" value="ECO:0007669"/>
    <property type="project" value="UniProtKB-SubCell"/>
</dbReference>